<evidence type="ECO:0000313" key="2">
    <source>
        <dbReference type="EMBL" id="SUZ56945.1"/>
    </source>
</evidence>
<reference evidence="2" key="1">
    <citation type="submission" date="2018-05" db="EMBL/GenBank/DDBJ databases">
        <authorList>
            <person name="Lanie J.A."/>
            <person name="Ng W.-L."/>
            <person name="Kazmierczak K.M."/>
            <person name="Andrzejewski T.M."/>
            <person name="Davidsen T.M."/>
            <person name="Wayne K.J."/>
            <person name="Tettelin H."/>
            <person name="Glass J.I."/>
            <person name="Rusch D."/>
            <person name="Podicherti R."/>
            <person name="Tsui H.-C.T."/>
            <person name="Winkler M.E."/>
        </authorList>
    </citation>
    <scope>NUCLEOTIDE SEQUENCE</scope>
</reference>
<gene>
    <name evidence="2" type="ORF">METZ01_LOCUS9799</name>
</gene>
<feature type="non-terminal residue" evidence="2">
    <location>
        <position position="1"/>
    </location>
</feature>
<organism evidence="2">
    <name type="scientific">marine metagenome</name>
    <dbReference type="NCBI Taxonomy" id="408172"/>
    <lineage>
        <taxon>unclassified sequences</taxon>
        <taxon>metagenomes</taxon>
        <taxon>ecological metagenomes</taxon>
    </lineage>
</organism>
<sequence>VEELLLLLLDSDEELGELSLADLVAVSDFESVDDLESPEELESDGFESDEDELSLEPLLLSDGVFGLP</sequence>
<dbReference type="EMBL" id="UINC01000532">
    <property type="protein sequence ID" value="SUZ56945.1"/>
    <property type="molecule type" value="Genomic_DNA"/>
</dbReference>
<proteinExistence type="predicted"/>
<dbReference type="AlphaFoldDB" id="A0A381NQR6"/>
<evidence type="ECO:0000256" key="1">
    <source>
        <dbReference type="SAM" id="MobiDB-lite"/>
    </source>
</evidence>
<accession>A0A381NQR6</accession>
<name>A0A381NQR6_9ZZZZ</name>
<protein>
    <submittedName>
        <fullName evidence="2">Uncharacterized protein</fullName>
    </submittedName>
</protein>
<feature type="region of interest" description="Disordered" evidence="1">
    <location>
        <begin position="31"/>
        <end position="52"/>
    </location>
</feature>